<dbReference type="SUPFAM" id="SSF57716">
    <property type="entry name" value="Glucocorticoid receptor-like (DNA-binding domain)"/>
    <property type="match status" value="5"/>
</dbReference>
<dbReference type="PANTHER" id="PTHR24215:SF35">
    <property type="entry name" value="MUSCLE LIM PROTEIN MLP84B"/>
    <property type="match status" value="1"/>
</dbReference>
<dbReference type="Pfam" id="PF00412">
    <property type="entry name" value="LIM"/>
    <property type="match status" value="3"/>
</dbReference>
<sequence>MFLAVCPAIAGRASHYLFCVLFLKFEKSVDEIKIILYTFFSPPSPSAAIRFHSGRHQPTNSNRPAPAAEKPVPQAPAGEGCPRCGGHVYEAERMLAGGRSWHKKCYKCKDCRKHLDSTNCCEAPDKEIYCKRHLANNNAAVEKYLRMDHFHEIVLRQEIRTVRLRFWSRCRNFAERRSDSFEAIDTKTIKAPEGQGCPRCGGSVFAAELMLSKGQEWHKKCFSCGDCHRPLDSVLACDGPNKDIYCKACYGKRFGPKGFGYGHSPTLVCTTGTADVPVEAKQGLKAAEGEGCPRCGFCVYAAEQMISKTRVWHKRCFNCSDCHHSLDSTNLNDGPDNDIYCVGCYRRKFGPHGVGYGMGGGALQTF</sequence>
<feature type="region of interest" description="Disordered" evidence="9">
    <location>
        <begin position="50"/>
        <end position="74"/>
    </location>
</feature>
<feature type="domain" description="LIM zinc-binding" evidence="10">
    <location>
        <begin position="290"/>
        <end position="351"/>
    </location>
</feature>
<keyword evidence="2" id="KW-0517">Myogenesis</keyword>
<dbReference type="PANTHER" id="PTHR24215">
    <property type="entry name" value="RHO-GTPASE-ACTIVATING PROTEIN LRG1"/>
    <property type="match status" value="1"/>
</dbReference>
<evidence type="ECO:0000256" key="4">
    <source>
        <dbReference type="ARBA" id="ARBA00022737"/>
    </source>
</evidence>
<dbReference type="GO" id="GO:0008307">
    <property type="term" value="F:structural constituent of muscle"/>
    <property type="evidence" value="ECO:0000318"/>
    <property type="project" value="GO_Central"/>
</dbReference>
<dbReference type="PROSITE" id="PS50023">
    <property type="entry name" value="LIM_DOMAIN_2"/>
    <property type="match status" value="3"/>
</dbReference>
<dbReference type="Gene3D" id="2.10.110.10">
    <property type="entry name" value="Cysteine Rich Protein"/>
    <property type="match status" value="3"/>
</dbReference>
<dbReference type="GO" id="GO:0060537">
    <property type="term" value="P:muscle tissue development"/>
    <property type="evidence" value="ECO:0000318"/>
    <property type="project" value="GO_Central"/>
</dbReference>
<evidence type="ECO:0000313" key="11">
    <source>
        <dbReference type="EMBL" id="EFX75802.1"/>
    </source>
</evidence>
<organism evidence="11 12">
    <name type="scientific">Daphnia pulex</name>
    <name type="common">Water flea</name>
    <dbReference type="NCBI Taxonomy" id="6669"/>
    <lineage>
        <taxon>Eukaryota</taxon>
        <taxon>Metazoa</taxon>
        <taxon>Ecdysozoa</taxon>
        <taxon>Arthropoda</taxon>
        <taxon>Crustacea</taxon>
        <taxon>Branchiopoda</taxon>
        <taxon>Diplostraca</taxon>
        <taxon>Cladocera</taxon>
        <taxon>Anomopoda</taxon>
        <taxon>Daphniidae</taxon>
        <taxon>Daphnia</taxon>
    </lineage>
</organism>
<protein>
    <recommendedName>
        <fullName evidence="10">LIM zinc-binding domain-containing protein</fullName>
    </recommendedName>
</protein>
<dbReference type="CDD" id="cd09326">
    <property type="entry name" value="LIM_CRP_like"/>
    <property type="match status" value="3"/>
</dbReference>
<dbReference type="GO" id="GO:0007517">
    <property type="term" value="P:muscle organ development"/>
    <property type="evidence" value="ECO:0007669"/>
    <property type="project" value="UniProtKB-KW"/>
</dbReference>
<dbReference type="InParanoid" id="E9GXI5"/>
<accession>E9GXI5</accession>
<evidence type="ECO:0000256" key="2">
    <source>
        <dbReference type="ARBA" id="ARBA00022541"/>
    </source>
</evidence>
<dbReference type="eggNOG" id="KOG1700">
    <property type="taxonomic scope" value="Eukaryota"/>
</dbReference>
<dbReference type="OrthoDB" id="6364381at2759"/>
<evidence type="ECO:0000313" key="12">
    <source>
        <dbReference type="Proteomes" id="UP000000305"/>
    </source>
</evidence>
<dbReference type="EMBL" id="GL732573">
    <property type="protein sequence ID" value="EFX75802.1"/>
    <property type="molecule type" value="Genomic_DNA"/>
</dbReference>
<reference evidence="11 12" key="1">
    <citation type="journal article" date="2011" name="Science">
        <title>The ecoresponsive genome of Daphnia pulex.</title>
        <authorList>
            <person name="Colbourne J.K."/>
            <person name="Pfrender M.E."/>
            <person name="Gilbert D."/>
            <person name="Thomas W.K."/>
            <person name="Tucker A."/>
            <person name="Oakley T.H."/>
            <person name="Tokishita S."/>
            <person name="Aerts A."/>
            <person name="Arnold G.J."/>
            <person name="Basu M.K."/>
            <person name="Bauer D.J."/>
            <person name="Caceres C.E."/>
            <person name="Carmel L."/>
            <person name="Casola C."/>
            <person name="Choi J.H."/>
            <person name="Detter J.C."/>
            <person name="Dong Q."/>
            <person name="Dusheyko S."/>
            <person name="Eads B.D."/>
            <person name="Frohlich T."/>
            <person name="Geiler-Samerotte K.A."/>
            <person name="Gerlach D."/>
            <person name="Hatcher P."/>
            <person name="Jogdeo S."/>
            <person name="Krijgsveld J."/>
            <person name="Kriventseva E.V."/>
            <person name="Kultz D."/>
            <person name="Laforsch C."/>
            <person name="Lindquist E."/>
            <person name="Lopez J."/>
            <person name="Manak J.R."/>
            <person name="Muller J."/>
            <person name="Pangilinan J."/>
            <person name="Patwardhan R.P."/>
            <person name="Pitluck S."/>
            <person name="Pritham E.J."/>
            <person name="Rechtsteiner A."/>
            <person name="Rho M."/>
            <person name="Rogozin I.B."/>
            <person name="Sakarya O."/>
            <person name="Salamov A."/>
            <person name="Schaack S."/>
            <person name="Shapiro H."/>
            <person name="Shiga Y."/>
            <person name="Skalitzky C."/>
            <person name="Smith Z."/>
            <person name="Souvorov A."/>
            <person name="Sung W."/>
            <person name="Tang Z."/>
            <person name="Tsuchiya D."/>
            <person name="Tu H."/>
            <person name="Vos H."/>
            <person name="Wang M."/>
            <person name="Wolf Y.I."/>
            <person name="Yamagata H."/>
            <person name="Yamada T."/>
            <person name="Ye Y."/>
            <person name="Shaw J.R."/>
            <person name="Andrews J."/>
            <person name="Crease T.J."/>
            <person name="Tang H."/>
            <person name="Lucas S.M."/>
            <person name="Robertson H.M."/>
            <person name="Bork P."/>
            <person name="Koonin E.V."/>
            <person name="Zdobnov E.M."/>
            <person name="Grigoriev I.V."/>
            <person name="Lynch M."/>
            <person name="Boore J.L."/>
        </authorList>
    </citation>
    <scope>NUCLEOTIDE SEQUENCE [LARGE SCALE GENOMIC DNA]</scope>
</reference>
<comment type="subcellular location">
    <subcellularLocation>
        <location evidence="1">Nucleus</location>
    </subcellularLocation>
</comment>
<evidence type="ECO:0000256" key="6">
    <source>
        <dbReference type="ARBA" id="ARBA00023038"/>
    </source>
</evidence>
<feature type="domain" description="LIM zinc-binding" evidence="10">
    <location>
        <begin position="195"/>
        <end position="256"/>
    </location>
</feature>
<feature type="domain" description="LIM zinc-binding" evidence="10">
    <location>
        <begin position="79"/>
        <end position="140"/>
    </location>
</feature>
<keyword evidence="6 8" id="KW-0440">LIM domain</keyword>
<dbReference type="PhylomeDB" id="E9GXI5"/>
<dbReference type="PROSITE" id="PS00478">
    <property type="entry name" value="LIM_DOMAIN_1"/>
    <property type="match status" value="3"/>
</dbReference>
<gene>
    <name evidence="11" type="ORF">DAPPUDRAFT_306648</name>
</gene>
<dbReference type="Proteomes" id="UP000000305">
    <property type="component" value="Unassembled WGS sequence"/>
</dbReference>
<keyword evidence="5 8" id="KW-0862">Zinc</keyword>
<dbReference type="GO" id="GO:0042805">
    <property type="term" value="F:actinin binding"/>
    <property type="evidence" value="ECO:0000318"/>
    <property type="project" value="GO_Central"/>
</dbReference>
<evidence type="ECO:0000256" key="8">
    <source>
        <dbReference type="PROSITE-ProRule" id="PRU00125"/>
    </source>
</evidence>
<keyword evidence="3 8" id="KW-0479">Metal-binding</keyword>
<dbReference type="OMA" id="LCYAKLY"/>
<keyword evidence="7" id="KW-0539">Nucleus</keyword>
<dbReference type="GO" id="GO:0005737">
    <property type="term" value="C:cytoplasm"/>
    <property type="evidence" value="ECO:0000318"/>
    <property type="project" value="GO_Central"/>
</dbReference>
<name>E9GXI5_DAPPU</name>
<keyword evidence="4" id="KW-0677">Repeat</keyword>
<dbReference type="HOGENOM" id="CLU_757073_0_0_1"/>
<proteinExistence type="predicted"/>
<dbReference type="FunCoup" id="E9GXI5">
    <property type="interactions" value="8"/>
</dbReference>
<dbReference type="GO" id="GO:0045214">
    <property type="term" value="P:sarcomere organization"/>
    <property type="evidence" value="ECO:0000318"/>
    <property type="project" value="GO_Central"/>
</dbReference>
<dbReference type="STRING" id="6669.E9GXI5"/>
<dbReference type="GO" id="GO:0005634">
    <property type="term" value="C:nucleus"/>
    <property type="evidence" value="ECO:0000318"/>
    <property type="project" value="GO_Central"/>
</dbReference>
<dbReference type="GO" id="GO:0030018">
    <property type="term" value="C:Z disc"/>
    <property type="evidence" value="ECO:0000318"/>
    <property type="project" value="GO_Central"/>
</dbReference>
<dbReference type="GO" id="GO:0046872">
    <property type="term" value="F:metal ion binding"/>
    <property type="evidence" value="ECO:0007669"/>
    <property type="project" value="UniProtKB-KW"/>
</dbReference>
<evidence type="ECO:0000256" key="1">
    <source>
        <dbReference type="ARBA" id="ARBA00004123"/>
    </source>
</evidence>
<dbReference type="InterPro" id="IPR001781">
    <property type="entry name" value="Znf_LIM"/>
</dbReference>
<evidence type="ECO:0000256" key="3">
    <source>
        <dbReference type="ARBA" id="ARBA00022723"/>
    </source>
</evidence>
<keyword evidence="12" id="KW-1185">Reference proteome</keyword>
<dbReference type="FunFam" id="2.10.110.10:FF:000001">
    <property type="entry name" value="Cysteine and glycine-rich protein 1"/>
    <property type="match status" value="3"/>
</dbReference>
<evidence type="ECO:0000259" key="10">
    <source>
        <dbReference type="PROSITE" id="PS50023"/>
    </source>
</evidence>
<dbReference type="SMART" id="SM00132">
    <property type="entry name" value="LIM"/>
    <property type="match status" value="3"/>
</dbReference>
<evidence type="ECO:0000256" key="5">
    <source>
        <dbReference type="ARBA" id="ARBA00022833"/>
    </source>
</evidence>
<evidence type="ECO:0000256" key="9">
    <source>
        <dbReference type="SAM" id="MobiDB-lite"/>
    </source>
</evidence>
<dbReference type="KEGG" id="dpx:DAPPUDRAFT_306648"/>
<evidence type="ECO:0000256" key="7">
    <source>
        <dbReference type="ARBA" id="ARBA00023242"/>
    </source>
</evidence>
<dbReference type="AlphaFoldDB" id="E9GXI5"/>